<evidence type="ECO:0000256" key="6">
    <source>
        <dbReference type="ARBA" id="ARBA00022723"/>
    </source>
</evidence>
<evidence type="ECO:0000256" key="4">
    <source>
        <dbReference type="ARBA" id="ARBA00012483"/>
    </source>
</evidence>
<comment type="caution">
    <text evidence="12">The sequence shown here is derived from an EMBL/GenBank/DDBJ whole genome shotgun (WGS) entry which is preliminary data.</text>
</comment>
<keyword evidence="13" id="KW-1185">Reference proteome</keyword>
<accession>A0AAW1KQQ5</accession>
<keyword evidence="9" id="KW-0862">Zinc</keyword>
<evidence type="ECO:0000313" key="12">
    <source>
        <dbReference type="EMBL" id="KAK9722553.1"/>
    </source>
</evidence>
<evidence type="ECO:0000256" key="5">
    <source>
        <dbReference type="ARBA" id="ARBA00022679"/>
    </source>
</evidence>
<evidence type="ECO:0000313" key="13">
    <source>
        <dbReference type="Proteomes" id="UP001458880"/>
    </source>
</evidence>
<evidence type="ECO:0000259" key="11">
    <source>
        <dbReference type="PROSITE" id="PS51081"/>
    </source>
</evidence>
<sequence length="164" mass="19205">MAPDKASEIIAKVKCSNCSEILQGFLYLCTTGHNICSKCKNKQTQCVQCNGGITNIRNPVLESLIRFFKLPCPYFDGGCEQIFDEDNMAEHKQRCRYRPYKCFFCEGNDVWNGSLNTFEEHLRNSHNKYWLNKRTRRNNQVLLDSYKDIEGYCLIDGNIFYFHQ</sequence>
<dbReference type="FunFam" id="3.30.40.10:FF:000041">
    <property type="entry name" value="E3 ubiquitin-protein ligase SINAT3"/>
    <property type="match status" value="1"/>
</dbReference>
<keyword evidence="5" id="KW-0808">Transferase</keyword>
<name>A0AAW1KQQ5_POPJA</name>
<dbReference type="InterPro" id="IPR013083">
    <property type="entry name" value="Znf_RING/FYVE/PHD"/>
</dbReference>
<keyword evidence="6" id="KW-0479">Metal-binding</keyword>
<dbReference type="GO" id="GO:0061630">
    <property type="term" value="F:ubiquitin protein ligase activity"/>
    <property type="evidence" value="ECO:0007669"/>
    <property type="project" value="UniProtKB-EC"/>
</dbReference>
<comment type="similarity">
    <text evidence="3">Belongs to the SINA (Seven in absentia) family.</text>
</comment>
<reference evidence="12 13" key="1">
    <citation type="journal article" date="2024" name="BMC Genomics">
        <title>De novo assembly and annotation of Popillia japonica's genome with initial clues to its potential as an invasive pest.</title>
        <authorList>
            <person name="Cucini C."/>
            <person name="Boschi S."/>
            <person name="Funari R."/>
            <person name="Cardaioli E."/>
            <person name="Iannotti N."/>
            <person name="Marturano G."/>
            <person name="Paoli F."/>
            <person name="Bruttini M."/>
            <person name="Carapelli A."/>
            <person name="Frati F."/>
            <person name="Nardi F."/>
        </authorList>
    </citation>
    <scope>NUCLEOTIDE SEQUENCE [LARGE SCALE GENOMIC DNA]</scope>
    <source>
        <strain evidence="12">DMR45628</strain>
    </source>
</reference>
<dbReference type="PANTHER" id="PTHR45877">
    <property type="entry name" value="E3 UBIQUITIN-PROTEIN LIGASE SIAH2"/>
    <property type="match status" value="1"/>
</dbReference>
<keyword evidence="7 10" id="KW-0863">Zinc-finger</keyword>
<evidence type="ECO:0000256" key="2">
    <source>
        <dbReference type="ARBA" id="ARBA00004906"/>
    </source>
</evidence>
<dbReference type="PANTHER" id="PTHR45877:SF2">
    <property type="entry name" value="E3 UBIQUITIN-PROTEIN LIGASE SINA-RELATED"/>
    <property type="match status" value="1"/>
</dbReference>
<comment type="catalytic activity">
    <reaction evidence="1">
        <text>S-ubiquitinyl-[E2 ubiquitin-conjugating enzyme]-L-cysteine + [acceptor protein]-L-lysine = [E2 ubiquitin-conjugating enzyme]-L-cysteine + N(6)-ubiquitinyl-[acceptor protein]-L-lysine.</text>
        <dbReference type="EC" id="2.3.2.27"/>
    </reaction>
</comment>
<dbReference type="EC" id="2.3.2.27" evidence="4"/>
<dbReference type="GO" id="GO:0031624">
    <property type="term" value="F:ubiquitin conjugating enzyme binding"/>
    <property type="evidence" value="ECO:0007669"/>
    <property type="project" value="TreeGrafter"/>
</dbReference>
<comment type="pathway">
    <text evidence="2">Protein modification; protein ubiquitination.</text>
</comment>
<dbReference type="GO" id="GO:0005737">
    <property type="term" value="C:cytoplasm"/>
    <property type="evidence" value="ECO:0007669"/>
    <property type="project" value="TreeGrafter"/>
</dbReference>
<dbReference type="AlphaFoldDB" id="A0AAW1KQQ5"/>
<feature type="domain" description="SIAH-type" evidence="11">
    <location>
        <begin position="67"/>
        <end position="127"/>
    </location>
</feature>
<gene>
    <name evidence="12" type="ORF">QE152_g19652</name>
</gene>
<dbReference type="Gene3D" id="3.30.40.10">
    <property type="entry name" value="Zinc/RING finger domain, C3HC4 (zinc finger)"/>
    <property type="match status" value="1"/>
</dbReference>
<organism evidence="12 13">
    <name type="scientific">Popillia japonica</name>
    <name type="common">Japanese beetle</name>
    <dbReference type="NCBI Taxonomy" id="7064"/>
    <lineage>
        <taxon>Eukaryota</taxon>
        <taxon>Metazoa</taxon>
        <taxon>Ecdysozoa</taxon>
        <taxon>Arthropoda</taxon>
        <taxon>Hexapoda</taxon>
        <taxon>Insecta</taxon>
        <taxon>Pterygota</taxon>
        <taxon>Neoptera</taxon>
        <taxon>Endopterygota</taxon>
        <taxon>Coleoptera</taxon>
        <taxon>Polyphaga</taxon>
        <taxon>Scarabaeiformia</taxon>
        <taxon>Scarabaeidae</taxon>
        <taxon>Rutelinae</taxon>
        <taxon>Popillia</taxon>
    </lineage>
</organism>
<dbReference type="Pfam" id="PF21362">
    <property type="entry name" value="Sina_RING"/>
    <property type="match status" value="1"/>
</dbReference>
<dbReference type="InterPro" id="IPR013010">
    <property type="entry name" value="Znf_SIAH"/>
</dbReference>
<evidence type="ECO:0000256" key="9">
    <source>
        <dbReference type="ARBA" id="ARBA00022833"/>
    </source>
</evidence>
<dbReference type="GO" id="GO:0043161">
    <property type="term" value="P:proteasome-mediated ubiquitin-dependent protein catabolic process"/>
    <property type="evidence" value="ECO:0007669"/>
    <property type="project" value="TreeGrafter"/>
</dbReference>
<evidence type="ECO:0000256" key="1">
    <source>
        <dbReference type="ARBA" id="ARBA00000900"/>
    </source>
</evidence>
<dbReference type="Proteomes" id="UP001458880">
    <property type="component" value="Unassembled WGS sequence"/>
</dbReference>
<dbReference type="Pfam" id="PF21361">
    <property type="entry name" value="Sina_ZnF"/>
    <property type="match status" value="1"/>
</dbReference>
<dbReference type="GO" id="GO:0008270">
    <property type="term" value="F:zinc ion binding"/>
    <property type="evidence" value="ECO:0007669"/>
    <property type="project" value="UniProtKB-KW"/>
</dbReference>
<dbReference type="EMBL" id="JASPKY010000187">
    <property type="protein sequence ID" value="KAK9722553.1"/>
    <property type="molecule type" value="Genomic_DNA"/>
</dbReference>
<evidence type="ECO:0000256" key="8">
    <source>
        <dbReference type="ARBA" id="ARBA00022786"/>
    </source>
</evidence>
<dbReference type="InterPro" id="IPR049548">
    <property type="entry name" value="Sina-like_RING"/>
</dbReference>
<keyword evidence="8" id="KW-0833">Ubl conjugation pathway</keyword>
<dbReference type="InterPro" id="IPR004162">
    <property type="entry name" value="SINA-like_animal"/>
</dbReference>
<evidence type="ECO:0000256" key="10">
    <source>
        <dbReference type="PROSITE-ProRule" id="PRU00455"/>
    </source>
</evidence>
<dbReference type="SUPFAM" id="SSF49599">
    <property type="entry name" value="TRAF domain-like"/>
    <property type="match status" value="1"/>
</dbReference>
<proteinExistence type="inferred from homology"/>
<dbReference type="PROSITE" id="PS51081">
    <property type="entry name" value="ZF_SIAH"/>
    <property type="match status" value="1"/>
</dbReference>
<evidence type="ECO:0000256" key="7">
    <source>
        <dbReference type="ARBA" id="ARBA00022771"/>
    </source>
</evidence>
<evidence type="ECO:0000256" key="3">
    <source>
        <dbReference type="ARBA" id="ARBA00009119"/>
    </source>
</evidence>
<protein>
    <recommendedName>
        <fullName evidence="4">RING-type E3 ubiquitin transferase</fullName>
        <ecNumber evidence="4">2.3.2.27</ecNumber>
    </recommendedName>
</protein>